<dbReference type="SUPFAM" id="SSF57845">
    <property type="entry name" value="B-box zinc-binding domain"/>
    <property type="match status" value="1"/>
</dbReference>
<dbReference type="SMART" id="SM00589">
    <property type="entry name" value="PRY"/>
    <property type="match status" value="1"/>
</dbReference>
<dbReference type="InterPro" id="IPR001870">
    <property type="entry name" value="B30.2/SPRY"/>
</dbReference>
<feature type="compositionally biased region" description="Polar residues" evidence="6">
    <location>
        <begin position="393"/>
        <end position="402"/>
    </location>
</feature>
<dbReference type="SUPFAM" id="SSF57850">
    <property type="entry name" value="RING/U-box"/>
    <property type="match status" value="1"/>
</dbReference>
<feature type="compositionally biased region" description="Polar residues" evidence="6">
    <location>
        <begin position="220"/>
        <end position="229"/>
    </location>
</feature>
<dbReference type="PRINTS" id="PR01407">
    <property type="entry name" value="BUTYPHLNCDUF"/>
</dbReference>
<keyword evidence="2 4" id="KW-0863">Zinc-finger</keyword>
<evidence type="ECO:0000259" key="7">
    <source>
        <dbReference type="PROSITE" id="PS50089"/>
    </source>
</evidence>
<dbReference type="PROSITE" id="PS50089">
    <property type="entry name" value="ZF_RING_2"/>
    <property type="match status" value="1"/>
</dbReference>
<dbReference type="InterPro" id="IPR006574">
    <property type="entry name" value="PRY"/>
</dbReference>
<dbReference type="GO" id="GO:0008270">
    <property type="term" value="F:zinc ion binding"/>
    <property type="evidence" value="ECO:0007669"/>
    <property type="project" value="UniProtKB-KW"/>
</dbReference>
<dbReference type="InterPro" id="IPR013320">
    <property type="entry name" value="ConA-like_dom_sf"/>
</dbReference>
<dbReference type="InterPro" id="IPR001841">
    <property type="entry name" value="Znf_RING"/>
</dbReference>
<dbReference type="InterPro" id="IPR013083">
    <property type="entry name" value="Znf_RING/FYVE/PHD"/>
</dbReference>
<keyword evidence="1" id="KW-0479">Metal-binding</keyword>
<reference evidence="10" key="2">
    <citation type="submission" date="2025-09" db="UniProtKB">
        <authorList>
            <consortium name="Ensembl"/>
        </authorList>
    </citation>
    <scope>IDENTIFICATION</scope>
</reference>
<dbReference type="Gene3D" id="3.30.160.60">
    <property type="entry name" value="Classic Zinc Finger"/>
    <property type="match status" value="1"/>
</dbReference>
<dbReference type="InterPro" id="IPR058030">
    <property type="entry name" value="TRIM8/14/16/25/29/45/65_CC"/>
</dbReference>
<protein>
    <submittedName>
        <fullName evidence="10">Uncharacterized protein</fullName>
    </submittedName>
</protein>
<dbReference type="Gene3D" id="2.60.120.920">
    <property type="match status" value="1"/>
</dbReference>
<dbReference type="PROSITE" id="PS50119">
    <property type="entry name" value="ZF_BBOX"/>
    <property type="match status" value="1"/>
</dbReference>
<dbReference type="InterPro" id="IPR017907">
    <property type="entry name" value="Znf_RING_CS"/>
</dbReference>
<keyword evidence="3" id="KW-0862">Zinc</keyword>
<evidence type="ECO:0000256" key="6">
    <source>
        <dbReference type="SAM" id="MobiDB-lite"/>
    </source>
</evidence>
<evidence type="ECO:0000259" key="8">
    <source>
        <dbReference type="PROSITE" id="PS50119"/>
    </source>
</evidence>
<evidence type="ECO:0000313" key="11">
    <source>
        <dbReference type="Proteomes" id="UP000694523"/>
    </source>
</evidence>
<name>A0A8C6ULU9_9GOBI</name>
<feature type="compositionally biased region" description="Low complexity" evidence="6">
    <location>
        <begin position="368"/>
        <end position="382"/>
    </location>
</feature>
<dbReference type="Gene3D" id="3.30.40.10">
    <property type="entry name" value="Zinc/RING finger domain, C3HC4 (zinc finger)"/>
    <property type="match status" value="1"/>
</dbReference>
<feature type="domain" description="B box-type" evidence="8">
    <location>
        <begin position="147"/>
        <end position="187"/>
    </location>
</feature>
<keyword evidence="11" id="KW-1185">Reference proteome</keyword>
<dbReference type="InterPro" id="IPR051051">
    <property type="entry name" value="E3_ubiq-ligase_TRIM/RNF"/>
</dbReference>
<feature type="domain" description="B30.2/SPRY" evidence="9">
    <location>
        <begin position="412"/>
        <end position="609"/>
    </location>
</feature>
<dbReference type="Pfam" id="PF00643">
    <property type="entry name" value="zf-B_box"/>
    <property type="match status" value="1"/>
</dbReference>
<proteinExistence type="predicted"/>
<evidence type="ECO:0000259" key="9">
    <source>
        <dbReference type="PROSITE" id="PS50188"/>
    </source>
</evidence>
<reference evidence="10" key="1">
    <citation type="submission" date="2025-08" db="UniProtKB">
        <authorList>
            <consortium name="Ensembl"/>
        </authorList>
    </citation>
    <scope>IDENTIFICATION</scope>
</reference>
<dbReference type="AlphaFoldDB" id="A0A8C6ULU9"/>
<dbReference type="InterPro" id="IPR043136">
    <property type="entry name" value="B30.2/SPRY_sf"/>
</dbReference>
<dbReference type="Pfam" id="PF15227">
    <property type="entry name" value="zf-C3HC4_4"/>
    <property type="match status" value="1"/>
</dbReference>
<feature type="region of interest" description="Disordered" evidence="6">
    <location>
        <begin position="215"/>
        <end position="237"/>
    </location>
</feature>
<dbReference type="Pfam" id="PF25600">
    <property type="entry name" value="TRIM_CC"/>
    <property type="match status" value="1"/>
</dbReference>
<evidence type="ECO:0000313" key="10">
    <source>
        <dbReference type="Ensembl" id="ENSNMLP00000038259.1"/>
    </source>
</evidence>
<feature type="region of interest" description="Disordered" evidence="6">
    <location>
        <begin position="347"/>
        <end position="415"/>
    </location>
</feature>
<accession>A0A8C6ULU9</accession>
<evidence type="ECO:0000256" key="1">
    <source>
        <dbReference type="ARBA" id="ARBA00022723"/>
    </source>
</evidence>
<dbReference type="InterPro" id="IPR003879">
    <property type="entry name" value="Butyrophylin_SPRY"/>
</dbReference>
<dbReference type="InterPro" id="IPR000315">
    <property type="entry name" value="Znf_B-box"/>
</dbReference>
<sequence>MAAKGLDIDREAFCCSICLDLLKDPVTIPCGHSYCMSCVNTHWDGEGKSYSCPQCRQNFTQRPVLVKNTMLSILMEGLKKSGPPAAPVSPSSAAHGDVSCDLCCEKKVKAVKSCLQCLVSYCKEHLQPHYDVAALKKHKLVEPKENLQENMCPRHDEVMKMFCRTDQQCICYLCSVDQHKGHHTVTAAAERAEKQRELQAVQQNLLQRIHHKETDEERLQQQVKNSSRSADAAVEHSDRSLKELLRLLEKRMSEVKQQVRSQQKAEEHRIKELQDKVQQEITELRRKLTELDTLSHTEDHVHFLHKFASLSKVSETSDSVKSSQTPPPFQDTVTAAVSKLRSALQETRLMDPPAEVHKPKVNAPKTDAPPAGAQGTAPPQQTNLKDFPILPCNSKTAVSSLQSPPPDNKMSSQPPISGHFKSTKELQEYVMDLTLDPQSVNEKMVLVDENRTVVLVSLSREYSHNSAGFTHFAQVVSKQSLTGRCSWMVESGRETSDITIAVAYKSIRRDGSSNECSFGKNAKSWALKCFPNNHCEFWHNGTCLKVPKKPGKVVVFLDFSAGILSFFHRTDRELHHIHTVKTTFTKPLVAGFRLDEFDSYARLCGPEFY</sequence>
<feature type="domain" description="RING-type" evidence="7">
    <location>
        <begin position="15"/>
        <end position="56"/>
    </location>
</feature>
<dbReference type="Proteomes" id="UP000694523">
    <property type="component" value="Unplaced"/>
</dbReference>
<dbReference type="SMART" id="SM00336">
    <property type="entry name" value="BBOX"/>
    <property type="match status" value="1"/>
</dbReference>
<evidence type="ECO:0000256" key="5">
    <source>
        <dbReference type="SAM" id="Coils"/>
    </source>
</evidence>
<dbReference type="PANTHER" id="PTHR25465">
    <property type="entry name" value="B-BOX DOMAIN CONTAINING"/>
    <property type="match status" value="1"/>
</dbReference>
<dbReference type="Gene3D" id="4.10.830.40">
    <property type="match status" value="1"/>
</dbReference>
<dbReference type="PANTHER" id="PTHR25465:SF5">
    <property type="entry name" value="E3 UBIQUITIN_ISG15 LIGASE TRIM25-RELATED"/>
    <property type="match status" value="1"/>
</dbReference>
<evidence type="ECO:0000256" key="3">
    <source>
        <dbReference type="ARBA" id="ARBA00022833"/>
    </source>
</evidence>
<dbReference type="Ensembl" id="ENSNMLT00000042597.1">
    <property type="protein sequence ID" value="ENSNMLP00000038259.1"/>
    <property type="gene ID" value="ENSNMLG00000023639.1"/>
</dbReference>
<organism evidence="10 11">
    <name type="scientific">Neogobius melanostomus</name>
    <name type="common">round goby</name>
    <dbReference type="NCBI Taxonomy" id="47308"/>
    <lineage>
        <taxon>Eukaryota</taxon>
        <taxon>Metazoa</taxon>
        <taxon>Chordata</taxon>
        <taxon>Craniata</taxon>
        <taxon>Vertebrata</taxon>
        <taxon>Euteleostomi</taxon>
        <taxon>Actinopterygii</taxon>
        <taxon>Neopterygii</taxon>
        <taxon>Teleostei</taxon>
        <taxon>Neoteleostei</taxon>
        <taxon>Acanthomorphata</taxon>
        <taxon>Gobiaria</taxon>
        <taxon>Gobiiformes</taxon>
        <taxon>Gobioidei</taxon>
        <taxon>Gobiidae</taxon>
        <taxon>Benthophilinae</taxon>
        <taxon>Neogobiini</taxon>
        <taxon>Neogobius</taxon>
    </lineage>
</organism>
<feature type="coiled-coil region" evidence="5">
    <location>
        <begin position="238"/>
        <end position="294"/>
    </location>
</feature>
<evidence type="ECO:0000256" key="2">
    <source>
        <dbReference type="ARBA" id="ARBA00022771"/>
    </source>
</evidence>
<dbReference type="CDD" id="cd19769">
    <property type="entry name" value="Bbox2_TRIM16-like"/>
    <property type="match status" value="1"/>
</dbReference>
<dbReference type="GO" id="GO:0005737">
    <property type="term" value="C:cytoplasm"/>
    <property type="evidence" value="ECO:0007669"/>
    <property type="project" value="UniProtKB-ARBA"/>
</dbReference>
<dbReference type="SUPFAM" id="SSF49899">
    <property type="entry name" value="Concanavalin A-like lectins/glucanases"/>
    <property type="match status" value="1"/>
</dbReference>
<evidence type="ECO:0000256" key="4">
    <source>
        <dbReference type="PROSITE-ProRule" id="PRU00024"/>
    </source>
</evidence>
<keyword evidence="5" id="KW-0175">Coiled coil</keyword>
<dbReference type="PROSITE" id="PS50188">
    <property type="entry name" value="B302_SPRY"/>
    <property type="match status" value="1"/>
</dbReference>
<dbReference type="PROSITE" id="PS00518">
    <property type="entry name" value="ZF_RING_1"/>
    <property type="match status" value="1"/>
</dbReference>
<dbReference type="SMART" id="SM00184">
    <property type="entry name" value="RING"/>
    <property type="match status" value="1"/>
</dbReference>